<dbReference type="AlphaFoldDB" id="A0A6A5K6Q8"/>
<evidence type="ECO:0000313" key="2">
    <source>
        <dbReference type="EMBL" id="KAF1830144.1"/>
    </source>
</evidence>
<proteinExistence type="predicted"/>
<keyword evidence="3" id="KW-1185">Reference proteome</keyword>
<reference evidence="2" key="1">
    <citation type="submission" date="2020-01" db="EMBL/GenBank/DDBJ databases">
        <authorList>
            <consortium name="DOE Joint Genome Institute"/>
            <person name="Haridas S."/>
            <person name="Albert R."/>
            <person name="Binder M."/>
            <person name="Bloem J."/>
            <person name="Labutti K."/>
            <person name="Salamov A."/>
            <person name="Andreopoulos B."/>
            <person name="Baker S.E."/>
            <person name="Barry K."/>
            <person name="Bills G."/>
            <person name="Bluhm B.H."/>
            <person name="Cannon C."/>
            <person name="Castanera R."/>
            <person name="Culley D.E."/>
            <person name="Daum C."/>
            <person name="Ezra D."/>
            <person name="Gonzalez J.B."/>
            <person name="Henrissat B."/>
            <person name="Kuo A."/>
            <person name="Liang C."/>
            <person name="Lipzen A."/>
            <person name="Lutzoni F."/>
            <person name="Magnuson J."/>
            <person name="Mondo S."/>
            <person name="Nolan M."/>
            <person name="Ohm R."/>
            <person name="Pangilinan J."/>
            <person name="Park H.-J."/>
            <person name="Ramirez L."/>
            <person name="Alfaro M."/>
            <person name="Sun H."/>
            <person name="Tritt A."/>
            <person name="Yoshinaga Y."/>
            <person name="Zwiers L.-H."/>
            <person name="Turgeon B.G."/>
            <person name="Goodwin S.B."/>
            <person name="Spatafora J.W."/>
            <person name="Crous P.W."/>
            <person name="Grigoriev I.V."/>
        </authorList>
    </citation>
    <scope>NUCLEOTIDE SEQUENCE</scope>
    <source>
        <strain evidence="2">P77</strain>
    </source>
</reference>
<feature type="region of interest" description="Disordered" evidence="1">
    <location>
        <begin position="147"/>
        <end position="174"/>
    </location>
</feature>
<accession>A0A6A5K6Q8</accession>
<dbReference type="GO" id="GO:0008237">
    <property type="term" value="F:metallopeptidase activity"/>
    <property type="evidence" value="ECO:0007669"/>
    <property type="project" value="InterPro"/>
</dbReference>
<dbReference type="Gene3D" id="3.40.390.10">
    <property type="entry name" value="Collagenase (Catalytic Domain)"/>
    <property type="match status" value="1"/>
</dbReference>
<protein>
    <submittedName>
        <fullName evidence="2">Uncharacterized protein</fullName>
    </submittedName>
</protein>
<feature type="compositionally biased region" description="Low complexity" evidence="1">
    <location>
        <begin position="147"/>
        <end position="160"/>
    </location>
</feature>
<dbReference type="SUPFAM" id="SSF55486">
    <property type="entry name" value="Metalloproteases ('zincins'), catalytic domain"/>
    <property type="match status" value="1"/>
</dbReference>
<gene>
    <name evidence="2" type="ORF">BDW02DRAFT_601942</name>
</gene>
<sequence>MVHEQCRFDRDDYIDYRCHNLEGYESTLAAVMARGIPRAAAAKALCNNKAFATIYNFIGSQYVKLDSFPLVDGPDMDEGEFDYGSIMLYPSSARAADARCWSEDRTDLCPLVARQKDMKWRLISAPAPSRGDVAFVTRWYKWISGPPLSSASSSVSSGPPTLNADAGGERPSAEMAGRSIVRVHRIYR</sequence>
<dbReference type="Proteomes" id="UP000800040">
    <property type="component" value="Unassembled WGS sequence"/>
</dbReference>
<dbReference type="InterPro" id="IPR024079">
    <property type="entry name" value="MetalloPept_cat_dom_sf"/>
</dbReference>
<organism evidence="2 3">
    <name type="scientific">Decorospora gaudefroyi</name>
    <dbReference type="NCBI Taxonomy" id="184978"/>
    <lineage>
        <taxon>Eukaryota</taxon>
        <taxon>Fungi</taxon>
        <taxon>Dikarya</taxon>
        <taxon>Ascomycota</taxon>
        <taxon>Pezizomycotina</taxon>
        <taxon>Dothideomycetes</taxon>
        <taxon>Pleosporomycetidae</taxon>
        <taxon>Pleosporales</taxon>
        <taxon>Pleosporineae</taxon>
        <taxon>Pleosporaceae</taxon>
        <taxon>Decorospora</taxon>
    </lineage>
</organism>
<dbReference type="EMBL" id="ML975408">
    <property type="protein sequence ID" value="KAF1830144.1"/>
    <property type="molecule type" value="Genomic_DNA"/>
</dbReference>
<name>A0A6A5K6Q8_9PLEO</name>
<evidence type="ECO:0000256" key="1">
    <source>
        <dbReference type="SAM" id="MobiDB-lite"/>
    </source>
</evidence>
<dbReference type="OrthoDB" id="291007at2759"/>
<evidence type="ECO:0000313" key="3">
    <source>
        <dbReference type="Proteomes" id="UP000800040"/>
    </source>
</evidence>